<organism evidence="2 3">
    <name type="scientific">Phytophthora fragariaefolia</name>
    <dbReference type="NCBI Taxonomy" id="1490495"/>
    <lineage>
        <taxon>Eukaryota</taxon>
        <taxon>Sar</taxon>
        <taxon>Stramenopiles</taxon>
        <taxon>Oomycota</taxon>
        <taxon>Peronosporomycetes</taxon>
        <taxon>Peronosporales</taxon>
        <taxon>Peronosporaceae</taxon>
        <taxon>Phytophthora</taxon>
    </lineage>
</organism>
<protein>
    <submittedName>
        <fullName evidence="2">Unnamed protein product</fullName>
    </submittedName>
</protein>
<feature type="coiled-coil region" evidence="1">
    <location>
        <begin position="86"/>
        <end position="128"/>
    </location>
</feature>
<sequence length="327" mass="37137">MQTTALYPPNWLQLSERIVGNVIVRQSANKRNFPIEAEDTPDTLKVIQSTASVFSGPPTKLNSSLIDPRMKGGQDDYKQLSTEQSLARYRRTRRDIQRRYRKKLENKTQHLQAAVVQLQVEIQRLQEIRDRPSRSLTTMTPYNVVVDLWRLFRYGFKPLVPLSEIYNASAGFANVQAGFCRTVMVPDVQCNAGYGVETGLENWRLITLHHEKLDIERKRLECGAEDSVIAYMNAHSTITANMLRQALPDLISDERWELITQKLIGQQIVVPGTLRLDWDASTDKVVRTHFDVDMLTPLLALLGNSEDASRVLCSALAIDHWSGTEGC</sequence>
<gene>
    <name evidence="2" type="ORF">Pfra01_000210400</name>
</gene>
<dbReference type="Proteomes" id="UP001165121">
    <property type="component" value="Unassembled WGS sequence"/>
</dbReference>
<name>A0A9W6TSD8_9STRA</name>
<dbReference type="AlphaFoldDB" id="A0A9W6TSD8"/>
<evidence type="ECO:0000313" key="2">
    <source>
        <dbReference type="EMBL" id="GMF19637.1"/>
    </source>
</evidence>
<keyword evidence="1" id="KW-0175">Coiled coil</keyword>
<comment type="caution">
    <text evidence="2">The sequence shown here is derived from an EMBL/GenBank/DDBJ whole genome shotgun (WGS) entry which is preliminary data.</text>
</comment>
<accession>A0A9W6TSD8</accession>
<reference evidence="2" key="1">
    <citation type="submission" date="2023-04" db="EMBL/GenBank/DDBJ databases">
        <title>Phytophthora fragariaefolia NBRC 109709.</title>
        <authorList>
            <person name="Ichikawa N."/>
            <person name="Sato H."/>
            <person name="Tonouchi N."/>
        </authorList>
    </citation>
    <scope>NUCLEOTIDE SEQUENCE</scope>
    <source>
        <strain evidence="2">NBRC 109709</strain>
    </source>
</reference>
<dbReference type="OrthoDB" id="128476at2759"/>
<evidence type="ECO:0000313" key="3">
    <source>
        <dbReference type="Proteomes" id="UP001165121"/>
    </source>
</evidence>
<proteinExistence type="predicted"/>
<dbReference type="EMBL" id="BSXT01000169">
    <property type="protein sequence ID" value="GMF19637.1"/>
    <property type="molecule type" value="Genomic_DNA"/>
</dbReference>
<evidence type="ECO:0000256" key="1">
    <source>
        <dbReference type="SAM" id="Coils"/>
    </source>
</evidence>
<keyword evidence="3" id="KW-1185">Reference proteome</keyword>